<comment type="pathway">
    <text evidence="2">Carbohydrate degradation; glycolysis; D-glyceraldehyde 3-phosphate and glycerone phosphate from D-glucose: step 4/4.</text>
</comment>
<evidence type="ECO:0000313" key="10">
    <source>
        <dbReference type="Proteomes" id="UP000571084"/>
    </source>
</evidence>
<dbReference type="Gene3D" id="3.20.20.70">
    <property type="entry name" value="Aldolase class I"/>
    <property type="match status" value="1"/>
</dbReference>
<dbReference type="InterPro" id="IPR000741">
    <property type="entry name" value="FBA_I"/>
</dbReference>
<keyword evidence="5" id="KW-0324">Glycolysis</keyword>
<keyword evidence="10" id="KW-1185">Reference proteome</keyword>
<dbReference type="AlphaFoldDB" id="A0A840RXL6"/>
<evidence type="ECO:0000256" key="7">
    <source>
        <dbReference type="ARBA" id="ARBA00029799"/>
    </source>
</evidence>
<evidence type="ECO:0000256" key="5">
    <source>
        <dbReference type="ARBA" id="ARBA00023152"/>
    </source>
</evidence>
<name>A0A840RXL6_9BURK</name>
<dbReference type="UniPathway" id="UPA00109">
    <property type="reaction ID" value="UER00183"/>
</dbReference>
<evidence type="ECO:0000256" key="6">
    <source>
        <dbReference type="ARBA" id="ARBA00023239"/>
    </source>
</evidence>
<reference evidence="9 10" key="1">
    <citation type="submission" date="2020-08" db="EMBL/GenBank/DDBJ databases">
        <title>Genomic Encyclopedia of Type Strains, Phase IV (KMG-IV): sequencing the most valuable type-strain genomes for metagenomic binning, comparative biology and taxonomic classification.</title>
        <authorList>
            <person name="Goeker M."/>
        </authorList>
    </citation>
    <scope>NUCLEOTIDE SEQUENCE [LARGE SCALE GENOMIC DNA]</scope>
    <source>
        <strain evidence="9 10">DSM 23240</strain>
    </source>
</reference>
<dbReference type="FunFam" id="3.20.20.70:FF:000140">
    <property type="entry name" value="Fructose-bisphosphate aldolase"/>
    <property type="match status" value="1"/>
</dbReference>
<keyword evidence="6 9" id="KW-0456">Lyase</keyword>
<sequence length="343" mass="36782">MSTTAKELQQTVASLIAPGKGILAADESGGTIEKRFSAVNVASTQESRRDYRELLFSTPGLNEFISGVILYDETIKQQNTTGVPLPDLLKAQGMLAGIKVDSGTVPLAGFPEEKMTEGLDGLAKRLTEYKQLGARFAKWRAVLTIANGIPTHGGIANNAYALARYAAICQDIGLVPIVEPEVLMDGDHTIETCAAVTEQVLNVVFHALNKQRVVLEYMILKPNMVVPGVQCTVQASPQQIADATLRCLRRTVPGAVPGITFLSGGQTDAAATENLNAMNVLGIKNPLPWQVSFSYGRALQSSAIKSWHGEASNKEAAQQALYLRARLNSAAVRGQYSAEMEAL</sequence>
<comment type="caution">
    <text evidence="9">The sequence shown here is derived from an EMBL/GenBank/DDBJ whole genome shotgun (WGS) entry which is preliminary data.</text>
</comment>
<evidence type="ECO:0000256" key="1">
    <source>
        <dbReference type="ARBA" id="ARBA00000441"/>
    </source>
</evidence>
<dbReference type="RefSeq" id="WP_168054594.1">
    <property type="nucleotide sequence ID" value="NZ_JAAOZT010000005.1"/>
</dbReference>
<dbReference type="InterPro" id="IPR013785">
    <property type="entry name" value="Aldolase_TIM"/>
</dbReference>
<dbReference type="GO" id="GO:0006096">
    <property type="term" value="P:glycolytic process"/>
    <property type="evidence" value="ECO:0007669"/>
    <property type="project" value="UniProtKB-UniPathway"/>
</dbReference>
<dbReference type="NCBIfam" id="NF033379">
    <property type="entry name" value="FrucBisAld_I"/>
    <property type="match status" value="1"/>
</dbReference>
<dbReference type="CDD" id="cd00948">
    <property type="entry name" value="FBP_aldolase_I_a"/>
    <property type="match status" value="1"/>
</dbReference>
<evidence type="ECO:0000256" key="2">
    <source>
        <dbReference type="ARBA" id="ARBA00004714"/>
    </source>
</evidence>
<organism evidence="9 10">
    <name type="scientific">Glaciimonas immobilis</name>
    <dbReference type="NCBI Taxonomy" id="728004"/>
    <lineage>
        <taxon>Bacteria</taxon>
        <taxon>Pseudomonadati</taxon>
        <taxon>Pseudomonadota</taxon>
        <taxon>Betaproteobacteria</taxon>
        <taxon>Burkholderiales</taxon>
        <taxon>Oxalobacteraceae</taxon>
        <taxon>Glaciimonas</taxon>
    </lineage>
</organism>
<evidence type="ECO:0000256" key="4">
    <source>
        <dbReference type="ARBA" id="ARBA00013068"/>
    </source>
</evidence>
<dbReference type="Proteomes" id="UP000571084">
    <property type="component" value="Unassembled WGS sequence"/>
</dbReference>
<comment type="similarity">
    <text evidence="3">Belongs to the class I fructose-bisphosphate aldolase family.</text>
</comment>
<evidence type="ECO:0000256" key="3">
    <source>
        <dbReference type="ARBA" id="ARBA00010387"/>
    </source>
</evidence>
<comment type="catalytic activity">
    <reaction evidence="1">
        <text>beta-D-fructose 1,6-bisphosphate = D-glyceraldehyde 3-phosphate + dihydroxyacetone phosphate</text>
        <dbReference type="Rhea" id="RHEA:14729"/>
        <dbReference type="ChEBI" id="CHEBI:32966"/>
        <dbReference type="ChEBI" id="CHEBI:57642"/>
        <dbReference type="ChEBI" id="CHEBI:59776"/>
        <dbReference type="EC" id="4.1.2.13"/>
    </reaction>
</comment>
<dbReference type="EMBL" id="JACHHQ010000009">
    <property type="protein sequence ID" value="MBB5201952.1"/>
    <property type="molecule type" value="Genomic_DNA"/>
</dbReference>
<accession>A0A840RXL6</accession>
<dbReference type="SUPFAM" id="SSF51569">
    <property type="entry name" value="Aldolase"/>
    <property type="match status" value="1"/>
</dbReference>
<gene>
    <name evidence="9" type="ORF">HNR39_003814</name>
</gene>
<protein>
    <recommendedName>
        <fullName evidence="8">Probable fructose-bisphosphate aldolase class 1</fullName>
        <ecNumber evidence="4">4.1.2.13</ecNumber>
    </recommendedName>
    <alternativeName>
        <fullName evidence="7">Fructose-bisphosphate aldolase class I</fullName>
    </alternativeName>
</protein>
<dbReference type="GO" id="GO:0004332">
    <property type="term" value="F:fructose-bisphosphate aldolase activity"/>
    <property type="evidence" value="ECO:0007669"/>
    <property type="project" value="UniProtKB-EC"/>
</dbReference>
<evidence type="ECO:0000256" key="8">
    <source>
        <dbReference type="ARBA" id="ARBA00072515"/>
    </source>
</evidence>
<dbReference type="PANTHER" id="PTHR11627">
    <property type="entry name" value="FRUCTOSE-BISPHOSPHATE ALDOLASE"/>
    <property type="match status" value="1"/>
</dbReference>
<proteinExistence type="inferred from homology"/>
<dbReference type="Pfam" id="PF00274">
    <property type="entry name" value="Glycolytic"/>
    <property type="match status" value="1"/>
</dbReference>
<dbReference type="EC" id="4.1.2.13" evidence="4"/>
<evidence type="ECO:0000313" key="9">
    <source>
        <dbReference type="EMBL" id="MBB5201952.1"/>
    </source>
</evidence>